<keyword evidence="2" id="KW-1185">Reference proteome</keyword>
<dbReference type="Proteomes" id="UP000521943">
    <property type="component" value="Unassembled WGS sequence"/>
</dbReference>
<organism evidence="1 2">
    <name type="scientific">Ephemerocybe angulata</name>
    <dbReference type="NCBI Taxonomy" id="980116"/>
    <lineage>
        <taxon>Eukaryota</taxon>
        <taxon>Fungi</taxon>
        <taxon>Dikarya</taxon>
        <taxon>Basidiomycota</taxon>
        <taxon>Agaricomycotina</taxon>
        <taxon>Agaricomycetes</taxon>
        <taxon>Agaricomycetidae</taxon>
        <taxon>Agaricales</taxon>
        <taxon>Agaricineae</taxon>
        <taxon>Psathyrellaceae</taxon>
        <taxon>Ephemerocybe</taxon>
    </lineage>
</organism>
<evidence type="ECO:0000313" key="1">
    <source>
        <dbReference type="EMBL" id="KAF6755613.1"/>
    </source>
</evidence>
<protein>
    <submittedName>
        <fullName evidence="1">Uncharacterized protein</fullName>
    </submittedName>
</protein>
<accession>A0A8H6M4R2</accession>
<dbReference type="AlphaFoldDB" id="A0A8H6M4R2"/>
<evidence type="ECO:0000313" key="2">
    <source>
        <dbReference type="Proteomes" id="UP000521943"/>
    </source>
</evidence>
<reference evidence="1 2" key="1">
    <citation type="submission" date="2020-07" db="EMBL/GenBank/DDBJ databases">
        <title>Comparative genomics of pyrophilous fungi reveals a link between fire events and developmental genes.</title>
        <authorList>
            <consortium name="DOE Joint Genome Institute"/>
            <person name="Steindorff A.S."/>
            <person name="Carver A."/>
            <person name="Calhoun S."/>
            <person name="Stillman K."/>
            <person name="Liu H."/>
            <person name="Lipzen A."/>
            <person name="Pangilinan J."/>
            <person name="Labutti K."/>
            <person name="Bruns T.D."/>
            <person name="Grigoriev I.V."/>
        </authorList>
    </citation>
    <scope>NUCLEOTIDE SEQUENCE [LARGE SCALE GENOMIC DNA]</scope>
    <source>
        <strain evidence="1 2">CBS 144469</strain>
    </source>
</reference>
<gene>
    <name evidence="1" type="ORF">DFP72DRAFT_847336</name>
</gene>
<name>A0A8H6M4R2_9AGAR</name>
<dbReference type="EMBL" id="JACGCI010000029">
    <property type="protein sequence ID" value="KAF6755613.1"/>
    <property type="molecule type" value="Genomic_DNA"/>
</dbReference>
<proteinExistence type="predicted"/>
<comment type="caution">
    <text evidence="1">The sequence shown here is derived from an EMBL/GenBank/DDBJ whole genome shotgun (WGS) entry which is preliminary data.</text>
</comment>
<sequence length="201" mass="22850">MEGVEILQYLNRADEEAKTLQCNRCSRKIFGDMDVYSSECCGTLAELLCSFCWDDITRNAERCPKQGCMDAFLKPVPVYWGEDTDSPSSKARDEARQDILKGDPRFRALKDEIDLVKRRADRQTQQIADKTHMQATLDDQIRQTSTRVEAVQHETATLKEFVARSRARTDEVNASNAVLEAKIARINEQTEALRNRAASQS</sequence>